<evidence type="ECO:0000313" key="3">
    <source>
        <dbReference type="EMBL" id="QTM98638.1"/>
    </source>
</evidence>
<dbReference type="InterPro" id="IPR036866">
    <property type="entry name" value="RibonucZ/Hydroxyglut_hydro"/>
</dbReference>
<sequence>MKWTVIGYWGAYPEKGEATSAYLIEQDGFRCLIDCGSGALSRLQRFVDVKELDAIVLSHYHQDHMADIGVLQYSWLVQNSLHHTKHKLPIYGHGEDESGFAALNHQFTEGIAYQEGDILDIGPFQFTFQRTTHPVPCFAMRIRIGDQVIVYTADSSFDQELIPYCSKADLLISECSFYHGQDAAKAGHMTSSQCGRLAASAGAKQLLLTHLPHFGNREDLVKEARREYDGPIQLAYEGWVWQG</sequence>
<dbReference type="EMBL" id="CP046956">
    <property type="protein sequence ID" value="QTM98638.1"/>
    <property type="molecule type" value="Genomic_DNA"/>
</dbReference>
<proteinExistence type="predicted"/>
<dbReference type="CDD" id="cd07716">
    <property type="entry name" value="RNaseZ_short-form-like_MBL-fold"/>
    <property type="match status" value="1"/>
</dbReference>
<accession>A0ABX7VT46</accession>
<gene>
    <name evidence="3" type="ORF">ERJ70_04605</name>
</gene>
<evidence type="ECO:0000256" key="1">
    <source>
        <dbReference type="ARBA" id="ARBA00022833"/>
    </source>
</evidence>
<dbReference type="SUPFAM" id="SSF56281">
    <property type="entry name" value="Metallo-hydrolase/oxidoreductase"/>
    <property type="match status" value="1"/>
</dbReference>
<reference evidence="3 4" key="1">
    <citation type="submission" date="2019-12" db="EMBL/GenBank/DDBJ databases">
        <title>The whole genome sequencing of a strain isolated from a Mars analog, Dalangtan Playa.</title>
        <authorList>
            <person name="Huang T."/>
        </authorList>
    </citation>
    <scope>NUCLEOTIDE SEQUENCE [LARGE SCALE GENOMIC DNA]</scope>
    <source>
        <strain evidence="3 4">DP4-553-S</strain>
    </source>
</reference>
<dbReference type="InterPro" id="IPR001279">
    <property type="entry name" value="Metallo-B-lactamas"/>
</dbReference>
<keyword evidence="4" id="KW-1185">Reference proteome</keyword>
<dbReference type="Pfam" id="PF12706">
    <property type="entry name" value="Lactamase_B_2"/>
    <property type="match status" value="1"/>
</dbReference>
<organism evidence="3 4">
    <name type="scientific">Sediminibacillus dalangtanensis</name>
    <dbReference type="NCBI Taxonomy" id="2729421"/>
    <lineage>
        <taxon>Bacteria</taxon>
        <taxon>Bacillati</taxon>
        <taxon>Bacillota</taxon>
        <taxon>Bacilli</taxon>
        <taxon>Bacillales</taxon>
        <taxon>Bacillaceae</taxon>
        <taxon>Sediminibacillus</taxon>
    </lineage>
</organism>
<evidence type="ECO:0000313" key="4">
    <source>
        <dbReference type="Proteomes" id="UP000665043"/>
    </source>
</evidence>
<feature type="domain" description="Metallo-beta-lactamase" evidence="2">
    <location>
        <begin position="18"/>
        <end position="210"/>
    </location>
</feature>
<name>A0ABX7VT46_9BACI</name>
<dbReference type="Gene3D" id="3.60.15.10">
    <property type="entry name" value="Ribonuclease Z/Hydroxyacylglutathione hydrolase-like"/>
    <property type="match status" value="1"/>
</dbReference>
<dbReference type="RefSeq" id="WP_209367498.1">
    <property type="nucleotide sequence ID" value="NZ_CP046956.1"/>
</dbReference>
<dbReference type="PANTHER" id="PTHR46018">
    <property type="entry name" value="ZINC PHOSPHODIESTERASE ELAC PROTEIN 1"/>
    <property type="match status" value="1"/>
</dbReference>
<evidence type="ECO:0000259" key="2">
    <source>
        <dbReference type="SMART" id="SM00849"/>
    </source>
</evidence>
<dbReference type="SMART" id="SM00849">
    <property type="entry name" value="Lactamase_B"/>
    <property type="match status" value="1"/>
</dbReference>
<dbReference type="PANTHER" id="PTHR46018:SF4">
    <property type="entry name" value="METALLO-HYDROLASE YHFI-RELATED"/>
    <property type="match status" value="1"/>
</dbReference>
<keyword evidence="1" id="KW-0862">Zinc</keyword>
<dbReference type="Proteomes" id="UP000665043">
    <property type="component" value="Chromosome"/>
</dbReference>
<protein>
    <submittedName>
        <fullName evidence="3">MBL fold metallo-hydrolase</fullName>
    </submittedName>
</protein>